<dbReference type="Proteomes" id="UP000223849">
    <property type="component" value="Segment"/>
</dbReference>
<reference evidence="1 2" key="1">
    <citation type="submission" date="2015-08" db="EMBL/GenBank/DDBJ databases">
        <authorList>
            <person name="Davis N."/>
            <person name="Domingos A."/>
            <person name="Holland C."/>
            <person name="Houk L.J."/>
            <person name="Hueter N."/>
            <person name="Molina L."/>
            <person name="Sontag M."/>
            <person name="Saintfleur O."/>
            <person name="Swinford C."/>
            <person name="Villalobos-Ayala K."/>
            <person name="Carroll M."/>
            <person name="Cottrell-Yongye A."/>
            <person name="D'Elia T."/>
            <person name="Delesalle V.A."/>
            <person name="Bradley K.W."/>
            <person name="Asai D.J."/>
            <person name="Bowman C.A."/>
            <person name="Russell D.A."/>
            <person name="Pope W.H."/>
            <person name="Jacobs-Sera D."/>
            <person name="Hendrix R.W."/>
            <person name="Hatfull G.F."/>
        </authorList>
    </citation>
    <scope>NUCLEOTIDE SEQUENCE [LARGE SCALE GENOMIC DNA]</scope>
</reference>
<organism evidence="1 2">
    <name type="scientific">Mycobacterium phage Lumos</name>
    <dbReference type="NCBI Taxonomy" id="1701852"/>
    <lineage>
        <taxon>Viruses</taxon>
        <taxon>Duplodnaviria</taxon>
        <taxon>Heunggongvirae</taxon>
        <taxon>Uroviricota</taxon>
        <taxon>Caudoviricetes</taxon>
        <taxon>Vilmaviridae</taxon>
        <taxon>Lclasvirinae</taxon>
        <taxon>Lumosvirus</taxon>
        <taxon>Lumosvirus lumos</taxon>
    </lineage>
</organism>
<evidence type="ECO:0000313" key="1">
    <source>
        <dbReference type="EMBL" id="ALA06580.1"/>
    </source>
</evidence>
<evidence type="ECO:0000313" key="2">
    <source>
        <dbReference type="Proteomes" id="UP000223849"/>
    </source>
</evidence>
<protein>
    <submittedName>
        <fullName evidence="1">ParB-like nuclease domain protein</fullName>
    </submittedName>
</protein>
<gene>
    <name evidence="1" type="ORF">SEA_LUMOS_65</name>
</gene>
<proteinExistence type="predicted"/>
<name>A0A0K2CLX9_9CAUD</name>
<dbReference type="EMBL" id="KT372003">
    <property type="protein sequence ID" value="ALA06580.1"/>
    <property type="molecule type" value="Genomic_DNA"/>
</dbReference>
<sequence length="105" mass="11895">MSANFPPVLPAAKGAPVLWDARQLISSFEDGNEHGWHEELQFLWFDDRERTMKLLDEVGNVGRIMEPVTVGHDRRVWDGHHRIAVALALSLPVPVVFAEEQEPSE</sequence>
<accession>A0A0K2CLX9</accession>
<keyword evidence="2" id="KW-1185">Reference proteome</keyword>